<comment type="caution">
    <text evidence="1">The sequence shown here is derived from an EMBL/GenBank/DDBJ whole genome shotgun (WGS) entry which is preliminary data.</text>
</comment>
<dbReference type="InterPro" id="IPR011004">
    <property type="entry name" value="Trimer_LpxA-like_sf"/>
</dbReference>
<protein>
    <submittedName>
        <fullName evidence="1">Gamma carbonic anhydrase family protein</fullName>
    </submittedName>
</protein>
<dbReference type="Pfam" id="PF00132">
    <property type="entry name" value="Hexapep"/>
    <property type="match status" value="1"/>
</dbReference>
<dbReference type="CDD" id="cd04645">
    <property type="entry name" value="LbH_gamma_CA_like"/>
    <property type="match status" value="1"/>
</dbReference>
<accession>A0ABT3GL79</accession>
<sequence length="195" mass="20658">MSKPPRGNTATFATDSRAAAVHVSRIMAIERYESFSPQIHPSVFIAGSADVIGRVTLGEESSVWYNTTLRGDINEIVIGPRSNVQDNAVIHLADDYGCYVGELVTVGHSAILHACTVKDEVLVGMGAIVLDGAVIGERSIIGAGALVTGGTIIPPGSLVLGSPAKVVRTLSLDEQAKVKSWAEKYVVQSRKYLAR</sequence>
<dbReference type="Proteomes" id="UP001320876">
    <property type="component" value="Unassembled WGS sequence"/>
</dbReference>
<dbReference type="EMBL" id="JAPDDT010000007">
    <property type="protein sequence ID" value="MCW1924279.1"/>
    <property type="molecule type" value="Genomic_DNA"/>
</dbReference>
<evidence type="ECO:0000313" key="1">
    <source>
        <dbReference type="EMBL" id="MCW1924279.1"/>
    </source>
</evidence>
<organism evidence="1 2">
    <name type="scientific">Luteolibacter arcticus</name>
    <dbReference type="NCBI Taxonomy" id="1581411"/>
    <lineage>
        <taxon>Bacteria</taxon>
        <taxon>Pseudomonadati</taxon>
        <taxon>Verrucomicrobiota</taxon>
        <taxon>Verrucomicrobiia</taxon>
        <taxon>Verrucomicrobiales</taxon>
        <taxon>Verrucomicrobiaceae</taxon>
        <taxon>Luteolibacter</taxon>
    </lineage>
</organism>
<dbReference type="PANTHER" id="PTHR13061:SF29">
    <property type="entry name" value="GAMMA CARBONIC ANHYDRASE-LIKE 1, MITOCHONDRIAL-RELATED"/>
    <property type="match status" value="1"/>
</dbReference>
<dbReference type="InterPro" id="IPR047324">
    <property type="entry name" value="LbH_gamma_CA-like"/>
</dbReference>
<dbReference type="SUPFAM" id="SSF51161">
    <property type="entry name" value="Trimeric LpxA-like enzymes"/>
    <property type="match status" value="1"/>
</dbReference>
<dbReference type="InterPro" id="IPR050484">
    <property type="entry name" value="Transf_Hexapept/Carb_Anhydrase"/>
</dbReference>
<proteinExistence type="predicted"/>
<name>A0ABT3GL79_9BACT</name>
<dbReference type="Gene3D" id="2.160.10.10">
    <property type="entry name" value="Hexapeptide repeat proteins"/>
    <property type="match status" value="1"/>
</dbReference>
<keyword evidence="2" id="KW-1185">Reference proteome</keyword>
<gene>
    <name evidence="1" type="ORF">OKA05_17065</name>
</gene>
<dbReference type="PANTHER" id="PTHR13061">
    <property type="entry name" value="DYNACTIN SUBUNIT P25"/>
    <property type="match status" value="1"/>
</dbReference>
<dbReference type="InterPro" id="IPR001451">
    <property type="entry name" value="Hexapep"/>
</dbReference>
<evidence type="ECO:0000313" key="2">
    <source>
        <dbReference type="Proteomes" id="UP001320876"/>
    </source>
</evidence>
<reference evidence="1 2" key="1">
    <citation type="submission" date="2022-10" db="EMBL/GenBank/DDBJ databases">
        <title>Luteolibacter arcticus strain CCTCC AB 2014275, whole genome shotgun sequencing project.</title>
        <authorList>
            <person name="Zhao G."/>
            <person name="Shen L."/>
        </authorList>
    </citation>
    <scope>NUCLEOTIDE SEQUENCE [LARGE SCALE GENOMIC DNA]</scope>
    <source>
        <strain evidence="1 2">CCTCC AB 2014275</strain>
    </source>
</reference>